<name>A0A4Y2C0U1_ARAVE</name>
<proteinExistence type="predicted"/>
<organism evidence="1 2">
    <name type="scientific">Araneus ventricosus</name>
    <name type="common">Orbweaver spider</name>
    <name type="synonym">Epeira ventricosa</name>
    <dbReference type="NCBI Taxonomy" id="182803"/>
    <lineage>
        <taxon>Eukaryota</taxon>
        <taxon>Metazoa</taxon>
        <taxon>Ecdysozoa</taxon>
        <taxon>Arthropoda</taxon>
        <taxon>Chelicerata</taxon>
        <taxon>Arachnida</taxon>
        <taxon>Araneae</taxon>
        <taxon>Araneomorphae</taxon>
        <taxon>Entelegynae</taxon>
        <taxon>Araneoidea</taxon>
        <taxon>Araneidae</taxon>
        <taxon>Araneus</taxon>
    </lineage>
</organism>
<sequence>MCHATILSNSPPVHIHTLTETKTTRNRRQSYIKRKERCANPLQSECLVSEKKAANNIFVGAQALITPQRETPRNVVFISFHYYRSCGRVLQHALACGHWKEGDITNCCFSLMHFYVLVKDLRDMLENSTNGVGLRKPVDH</sequence>
<protein>
    <submittedName>
        <fullName evidence="1">Uncharacterized protein</fullName>
    </submittedName>
</protein>
<dbReference type="Proteomes" id="UP000499080">
    <property type="component" value="Unassembled WGS sequence"/>
</dbReference>
<comment type="caution">
    <text evidence="1">The sequence shown here is derived from an EMBL/GenBank/DDBJ whole genome shotgun (WGS) entry which is preliminary data.</text>
</comment>
<gene>
    <name evidence="1" type="ORF">AVEN_248687_1</name>
</gene>
<keyword evidence="2" id="KW-1185">Reference proteome</keyword>
<dbReference type="EMBL" id="BGPR01000132">
    <property type="protein sequence ID" value="GBL97753.1"/>
    <property type="molecule type" value="Genomic_DNA"/>
</dbReference>
<reference evidence="1 2" key="1">
    <citation type="journal article" date="2019" name="Sci. Rep.">
        <title>Orb-weaving spider Araneus ventricosus genome elucidates the spidroin gene catalogue.</title>
        <authorList>
            <person name="Kono N."/>
            <person name="Nakamura H."/>
            <person name="Ohtoshi R."/>
            <person name="Moran D.A.P."/>
            <person name="Shinohara A."/>
            <person name="Yoshida Y."/>
            <person name="Fujiwara M."/>
            <person name="Mori M."/>
            <person name="Tomita M."/>
            <person name="Arakawa K."/>
        </authorList>
    </citation>
    <scope>NUCLEOTIDE SEQUENCE [LARGE SCALE GENOMIC DNA]</scope>
</reference>
<accession>A0A4Y2C0U1</accession>
<dbReference type="AlphaFoldDB" id="A0A4Y2C0U1"/>
<evidence type="ECO:0000313" key="2">
    <source>
        <dbReference type="Proteomes" id="UP000499080"/>
    </source>
</evidence>
<evidence type="ECO:0000313" key="1">
    <source>
        <dbReference type="EMBL" id="GBL97753.1"/>
    </source>
</evidence>